<organism evidence="1 2">
    <name type="scientific">Flavobacterium johnsoniae (strain ATCC 17061 / DSM 2064 / JCM 8514 / BCRC 14874 / CCUG 350202 / NBRC 14942 / NCIMB 11054 / UW101)</name>
    <name type="common">Cytophaga johnsonae</name>
    <dbReference type="NCBI Taxonomy" id="376686"/>
    <lineage>
        <taxon>Bacteria</taxon>
        <taxon>Pseudomonadati</taxon>
        <taxon>Bacteroidota</taxon>
        <taxon>Flavobacteriia</taxon>
        <taxon>Flavobacteriales</taxon>
        <taxon>Flavobacteriaceae</taxon>
        <taxon>Flavobacterium</taxon>
    </lineage>
</organism>
<keyword evidence="2" id="KW-1185">Reference proteome</keyword>
<accession>A5FDH7</accession>
<reference evidence="1 2" key="1">
    <citation type="journal article" date="2009" name="Appl. Environ. Microbiol.">
        <title>Novel features of the polysaccharide-digesting gliding bacterium Flavobacterium johnsoniae as revealed by genome sequence analysis.</title>
        <authorList>
            <person name="McBride M.J."/>
            <person name="Xie G."/>
            <person name="Martens E.C."/>
            <person name="Lapidus A."/>
            <person name="Henrissat B."/>
            <person name="Rhodes R.G."/>
            <person name="Goltsman E."/>
            <person name="Wang W."/>
            <person name="Xu J."/>
            <person name="Hunnicutt D.W."/>
            <person name="Staroscik A.M."/>
            <person name="Hoover T.R."/>
            <person name="Cheng Y.Q."/>
            <person name="Stein J.L."/>
        </authorList>
    </citation>
    <scope>NUCLEOTIDE SEQUENCE [LARGE SCALE GENOMIC DNA]</scope>
    <source>
        <strain evidence="2">ATCC 17061 / DSM 2064 / JCM 8514 / BCRC 14874 / CCUG 350202 / NBRC 14942 / NCIMB 11054 / UW101</strain>
    </source>
</reference>
<sequence length="240" mass="28592">MDKFLKNIVLIFILSSNLLYSQKQKTTDMKAKNLSYKEGSALIVKYNFKEIDFDPNDKEHTFYINEDKQFLIYFKFIGDFTLYPSMEYYIKVMETSDDIYPIINFDNFQDKIEERISFLNNLLGTNISSLDKQRDVEAFDKAIKDFGIKKIDFNSLFMNFFSYYYVVLRNELNYQNIEIQSEDGRYDFFIFSNEKNKTEILSSFYRMIIDPDDVINFNLRVDIVTNPFIIPIGKSNLKTN</sequence>
<dbReference type="RefSeq" id="WP_012025709.1">
    <property type="nucleotide sequence ID" value="NC_009441.1"/>
</dbReference>
<dbReference type="EMBL" id="CP000685">
    <property type="protein sequence ID" value="ABQ06742.1"/>
    <property type="molecule type" value="Genomic_DNA"/>
</dbReference>
<evidence type="ECO:0000313" key="2">
    <source>
        <dbReference type="Proteomes" id="UP000006694"/>
    </source>
</evidence>
<dbReference type="STRING" id="376686.Fjoh_3728"/>
<proteinExistence type="predicted"/>
<dbReference type="AlphaFoldDB" id="A5FDH7"/>
<dbReference type="GeneID" id="31766649"/>
<name>A5FDH7_FLAJ1</name>
<dbReference type="KEGG" id="fjo:Fjoh_3728"/>
<dbReference type="OrthoDB" id="1363792at2"/>
<protein>
    <submittedName>
        <fullName evidence="1">Uncharacterized protein</fullName>
    </submittedName>
</protein>
<evidence type="ECO:0000313" key="1">
    <source>
        <dbReference type="EMBL" id="ABQ06742.1"/>
    </source>
</evidence>
<dbReference type="HOGENOM" id="CLU_1155081_0_0_10"/>
<gene>
    <name evidence="1" type="ordered locus">Fjoh_3728</name>
</gene>
<dbReference type="Proteomes" id="UP000006694">
    <property type="component" value="Chromosome"/>
</dbReference>